<evidence type="ECO:0000256" key="1">
    <source>
        <dbReference type="ARBA" id="ARBA00004651"/>
    </source>
</evidence>
<feature type="domain" description="Cardiolipin synthase N-terminal" evidence="7">
    <location>
        <begin position="25"/>
        <end position="67"/>
    </location>
</feature>
<keyword evidence="2" id="KW-1003">Cell membrane</keyword>
<comment type="caution">
    <text evidence="8">The sequence shown here is derived from an EMBL/GenBank/DDBJ whole genome shotgun (WGS) entry which is preliminary data.</text>
</comment>
<dbReference type="Proteomes" id="UP001612741">
    <property type="component" value="Unassembled WGS sequence"/>
</dbReference>
<feature type="transmembrane region" description="Helical" evidence="6">
    <location>
        <begin position="48"/>
        <end position="66"/>
    </location>
</feature>
<organism evidence="8 9">
    <name type="scientific">Nonomuraea typhae</name>
    <dbReference type="NCBI Taxonomy" id="2603600"/>
    <lineage>
        <taxon>Bacteria</taxon>
        <taxon>Bacillati</taxon>
        <taxon>Actinomycetota</taxon>
        <taxon>Actinomycetes</taxon>
        <taxon>Streptosporangiales</taxon>
        <taxon>Streptosporangiaceae</taxon>
        <taxon>Nonomuraea</taxon>
    </lineage>
</organism>
<keyword evidence="5 6" id="KW-0472">Membrane</keyword>
<evidence type="ECO:0000256" key="2">
    <source>
        <dbReference type="ARBA" id="ARBA00022475"/>
    </source>
</evidence>
<sequence>MSRRWNELTERQRWALGVGSGLQLALLAAALIDLRRRPAAEIRGSKRMWAAIVFVNFAGPLAYFTLARRR</sequence>
<dbReference type="InterPro" id="IPR027379">
    <property type="entry name" value="CLS_N"/>
</dbReference>
<proteinExistence type="predicted"/>
<name>A0ABW7YRL6_9ACTN</name>
<reference evidence="8 9" key="1">
    <citation type="submission" date="2024-10" db="EMBL/GenBank/DDBJ databases">
        <title>The Natural Products Discovery Center: Release of the First 8490 Sequenced Strains for Exploring Actinobacteria Biosynthetic Diversity.</title>
        <authorList>
            <person name="Kalkreuter E."/>
            <person name="Kautsar S.A."/>
            <person name="Yang D."/>
            <person name="Bader C.D."/>
            <person name="Teijaro C.N."/>
            <person name="Fluegel L."/>
            <person name="Davis C.M."/>
            <person name="Simpson J.R."/>
            <person name="Lauterbach L."/>
            <person name="Steele A.D."/>
            <person name="Gui C."/>
            <person name="Meng S."/>
            <person name="Li G."/>
            <person name="Viehrig K."/>
            <person name="Ye F."/>
            <person name="Su P."/>
            <person name="Kiefer A.F."/>
            <person name="Nichols A."/>
            <person name="Cepeda A.J."/>
            <person name="Yan W."/>
            <person name="Fan B."/>
            <person name="Jiang Y."/>
            <person name="Adhikari A."/>
            <person name="Zheng C.-J."/>
            <person name="Schuster L."/>
            <person name="Cowan T.M."/>
            <person name="Smanski M.J."/>
            <person name="Chevrette M.G."/>
            <person name="De Carvalho L.P.S."/>
            <person name="Shen B."/>
        </authorList>
    </citation>
    <scope>NUCLEOTIDE SEQUENCE [LARGE SCALE GENOMIC DNA]</scope>
    <source>
        <strain evidence="8 9">NPDC050545</strain>
    </source>
</reference>
<evidence type="ECO:0000313" key="9">
    <source>
        <dbReference type="Proteomes" id="UP001612741"/>
    </source>
</evidence>
<dbReference type="RefSeq" id="WP_397081516.1">
    <property type="nucleotide sequence ID" value="NZ_JBITGY010000003.1"/>
</dbReference>
<dbReference type="EMBL" id="JBITGY010000003">
    <property type="protein sequence ID" value="MFI6498260.1"/>
    <property type="molecule type" value="Genomic_DNA"/>
</dbReference>
<comment type="subcellular location">
    <subcellularLocation>
        <location evidence="1">Cell membrane</location>
        <topology evidence="1">Multi-pass membrane protein</topology>
    </subcellularLocation>
</comment>
<accession>A0ABW7YRL6</accession>
<gene>
    <name evidence="8" type="ORF">ACIBG2_12775</name>
</gene>
<evidence type="ECO:0000256" key="3">
    <source>
        <dbReference type="ARBA" id="ARBA00022692"/>
    </source>
</evidence>
<keyword evidence="9" id="KW-1185">Reference proteome</keyword>
<dbReference type="Pfam" id="PF13396">
    <property type="entry name" value="PLDc_N"/>
    <property type="match status" value="1"/>
</dbReference>
<feature type="transmembrane region" description="Helical" evidence="6">
    <location>
        <begin position="12"/>
        <end position="32"/>
    </location>
</feature>
<protein>
    <submittedName>
        <fullName evidence="8">PLDc N-terminal domain-containing protein</fullName>
    </submittedName>
</protein>
<evidence type="ECO:0000313" key="8">
    <source>
        <dbReference type="EMBL" id="MFI6498260.1"/>
    </source>
</evidence>
<evidence type="ECO:0000256" key="5">
    <source>
        <dbReference type="ARBA" id="ARBA00023136"/>
    </source>
</evidence>
<keyword evidence="4 6" id="KW-1133">Transmembrane helix</keyword>
<evidence type="ECO:0000256" key="4">
    <source>
        <dbReference type="ARBA" id="ARBA00022989"/>
    </source>
</evidence>
<evidence type="ECO:0000259" key="7">
    <source>
        <dbReference type="Pfam" id="PF13396"/>
    </source>
</evidence>
<keyword evidence="3 6" id="KW-0812">Transmembrane</keyword>
<evidence type="ECO:0000256" key="6">
    <source>
        <dbReference type="SAM" id="Phobius"/>
    </source>
</evidence>